<dbReference type="GO" id="GO:0017000">
    <property type="term" value="P:antibiotic biosynthetic process"/>
    <property type="evidence" value="ECO:0007669"/>
    <property type="project" value="UniProtKB-ARBA"/>
</dbReference>
<protein>
    <submittedName>
        <fullName evidence="1">Genomic scaffold, ProqFM164S02</fullName>
    </submittedName>
</protein>
<dbReference type="AlphaFoldDB" id="W6Q0Y3"/>
<dbReference type="GO" id="GO:0072330">
    <property type="term" value="P:monocarboxylic acid biosynthetic process"/>
    <property type="evidence" value="ECO:0007669"/>
    <property type="project" value="UniProtKB-ARBA"/>
</dbReference>
<dbReference type="Gene3D" id="3.40.50.1820">
    <property type="entry name" value="alpha/beta hydrolase"/>
    <property type="match status" value="1"/>
</dbReference>
<accession>W6Q0Y3</accession>
<dbReference type="EMBL" id="HG792016">
    <property type="protein sequence ID" value="CDM29970.1"/>
    <property type="molecule type" value="Genomic_DNA"/>
</dbReference>
<evidence type="ECO:0000313" key="2">
    <source>
        <dbReference type="Proteomes" id="UP000030686"/>
    </source>
</evidence>
<keyword evidence="2" id="KW-1185">Reference proteome</keyword>
<dbReference type="InterPro" id="IPR029058">
    <property type="entry name" value="AB_hydrolase_fold"/>
</dbReference>
<name>W6Q0Y3_PENRF</name>
<proteinExistence type="predicted"/>
<organism evidence="1 2">
    <name type="scientific">Penicillium roqueforti (strain FM164)</name>
    <dbReference type="NCBI Taxonomy" id="1365484"/>
    <lineage>
        <taxon>Eukaryota</taxon>
        <taxon>Fungi</taxon>
        <taxon>Dikarya</taxon>
        <taxon>Ascomycota</taxon>
        <taxon>Pezizomycotina</taxon>
        <taxon>Eurotiomycetes</taxon>
        <taxon>Eurotiomycetidae</taxon>
        <taxon>Eurotiales</taxon>
        <taxon>Aspergillaceae</taxon>
        <taxon>Penicillium</taxon>
    </lineage>
</organism>
<dbReference type="OrthoDB" id="408631at2759"/>
<sequence length="98" mass="11216">MFYGVLPNYGSKSLHSYCLSFVYEQDPNAKAGDYMHWPQWGNNQSLMNSSIDRGALMPDDFHQDSYEQIMAILPRSIWEYKGAQGNILGASRIMFILS</sequence>
<evidence type="ECO:0000313" key="1">
    <source>
        <dbReference type="EMBL" id="CDM29970.1"/>
    </source>
</evidence>
<reference evidence="1" key="1">
    <citation type="journal article" date="2014" name="Nat. Commun.">
        <title>Multiple recent horizontal transfers of a large genomic region in cheese making fungi.</title>
        <authorList>
            <person name="Cheeseman K."/>
            <person name="Ropars J."/>
            <person name="Renault P."/>
            <person name="Dupont J."/>
            <person name="Gouzy J."/>
            <person name="Branca A."/>
            <person name="Abraham A.L."/>
            <person name="Ceppi M."/>
            <person name="Conseiller E."/>
            <person name="Debuchy R."/>
            <person name="Malagnac F."/>
            <person name="Goarin A."/>
            <person name="Silar P."/>
            <person name="Lacoste S."/>
            <person name="Sallet E."/>
            <person name="Bensimon A."/>
            <person name="Giraud T."/>
            <person name="Brygoo Y."/>
        </authorList>
    </citation>
    <scope>NUCLEOTIDE SEQUENCE [LARGE SCALE GENOMIC DNA]</scope>
    <source>
        <strain evidence="1">FM164</strain>
    </source>
</reference>
<gene>
    <name evidence="1" type="ORF">PROQFM164_S02g000119</name>
</gene>
<dbReference type="Proteomes" id="UP000030686">
    <property type="component" value="Unassembled WGS sequence"/>
</dbReference>
<dbReference type="STRING" id="1365484.W6Q0Y3"/>